<dbReference type="Gene3D" id="1.20.920.20">
    <property type="match status" value="1"/>
</dbReference>
<name>A0A183DEZ6_9BILA</name>
<organism evidence="4">
    <name type="scientific">Gongylonema pulchrum</name>
    <dbReference type="NCBI Taxonomy" id="637853"/>
    <lineage>
        <taxon>Eukaryota</taxon>
        <taxon>Metazoa</taxon>
        <taxon>Ecdysozoa</taxon>
        <taxon>Nematoda</taxon>
        <taxon>Chromadorea</taxon>
        <taxon>Rhabditida</taxon>
        <taxon>Spirurina</taxon>
        <taxon>Spiruromorpha</taxon>
        <taxon>Spiruroidea</taxon>
        <taxon>Gongylonematidae</taxon>
        <taxon>Gongylonema</taxon>
    </lineage>
</organism>
<reference evidence="4" key="1">
    <citation type="submission" date="2016-06" db="UniProtKB">
        <authorList>
            <consortium name="WormBaseParasite"/>
        </authorList>
    </citation>
    <scope>IDENTIFICATION</scope>
</reference>
<keyword evidence="3" id="KW-1185">Reference proteome</keyword>
<dbReference type="PANTHER" id="PTHR10676:SF352">
    <property type="entry name" value="CYTOPLASMIC DYNEIN 2 HEAVY CHAIN 1"/>
    <property type="match status" value="1"/>
</dbReference>
<dbReference type="PANTHER" id="PTHR10676">
    <property type="entry name" value="DYNEIN HEAVY CHAIN FAMILY PROTEIN"/>
    <property type="match status" value="1"/>
</dbReference>
<dbReference type="InterPro" id="IPR026983">
    <property type="entry name" value="DHC"/>
</dbReference>
<proteinExistence type="predicted"/>
<accession>A0A183DEZ6</accession>
<gene>
    <name evidence="2" type="ORF">GPUH_LOCUS7287</name>
</gene>
<dbReference type="GO" id="GO:0097729">
    <property type="term" value="C:9+2 motile cilium"/>
    <property type="evidence" value="ECO:0007669"/>
    <property type="project" value="TreeGrafter"/>
</dbReference>
<dbReference type="GO" id="GO:0005930">
    <property type="term" value="C:axoneme"/>
    <property type="evidence" value="ECO:0007669"/>
    <property type="project" value="TreeGrafter"/>
</dbReference>
<keyword evidence="1" id="KW-0175">Coiled coil</keyword>
<dbReference type="GO" id="GO:0045505">
    <property type="term" value="F:dynein intermediate chain binding"/>
    <property type="evidence" value="ECO:0007669"/>
    <property type="project" value="InterPro"/>
</dbReference>
<feature type="coiled-coil region" evidence="1">
    <location>
        <begin position="80"/>
        <end position="135"/>
    </location>
</feature>
<dbReference type="WBParaSite" id="GPUH_0000729601-mRNA-1">
    <property type="protein sequence ID" value="GPUH_0000729601-mRNA-1"/>
    <property type="gene ID" value="GPUH_0000729601"/>
</dbReference>
<sequence>MLNVRAGNIRFLAKASVKEEIINFDARKIPPDVNKKVAALIKSKESSFNPKNAKRASAAAAPLAAWVRANLDYSTIVGRVAPLEEEKSTLIRNLNKAEKQMEKLSKGLETVDERVAELKQNFESLMKEATQIKIDLDKEEASLKIELQLEKGSLLSAAFVTFLGSESEQKRDEIFKKWKSLLNLDDFNVLEFNIPEIER</sequence>
<reference evidence="2 3" key="2">
    <citation type="submission" date="2018-11" db="EMBL/GenBank/DDBJ databases">
        <authorList>
            <consortium name="Pathogen Informatics"/>
        </authorList>
    </citation>
    <scope>NUCLEOTIDE SEQUENCE [LARGE SCALE GENOMIC DNA]</scope>
</reference>
<dbReference type="Proteomes" id="UP000271098">
    <property type="component" value="Unassembled WGS sequence"/>
</dbReference>
<evidence type="ECO:0000256" key="1">
    <source>
        <dbReference type="SAM" id="Coils"/>
    </source>
</evidence>
<dbReference type="AlphaFoldDB" id="A0A183DEZ6"/>
<protein>
    <submittedName>
        <fullName evidence="4">MT domain-containing protein</fullName>
    </submittedName>
</protein>
<dbReference type="GO" id="GO:0008569">
    <property type="term" value="F:minus-end-directed microtubule motor activity"/>
    <property type="evidence" value="ECO:0007669"/>
    <property type="project" value="TreeGrafter"/>
</dbReference>
<evidence type="ECO:0000313" key="4">
    <source>
        <dbReference type="WBParaSite" id="GPUH_0000729601-mRNA-1"/>
    </source>
</evidence>
<dbReference type="OrthoDB" id="5859446at2759"/>
<dbReference type="GO" id="GO:0060294">
    <property type="term" value="P:cilium movement involved in cell motility"/>
    <property type="evidence" value="ECO:0007669"/>
    <property type="project" value="TreeGrafter"/>
</dbReference>
<dbReference type="EMBL" id="UYRT01018596">
    <property type="protein sequence ID" value="VDK57838.1"/>
    <property type="molecule type" value="Genomic_DNA"/>
</dbReference>
<dbReference type="GO" id="GO:0035721">
    <property type="term" value="P:intraciliary retrograde transport"/>
    <property type="evidence" value="ECO:0007669"/>
    <property type="project" value="TreeGrafter"/>
</dbReference>
<evidence type="ECO:0000313" key="3">
    <source>
        <dbReference type="Proteomes" id="UP000271098"/>
    </source>
</evidence>
<dbReference type="GO" id="GO:0060271">
    <property type="term" value="P:cilium assembly"/>
    <property type="evidence" value="ECO:0007669"/>
    <property type="project" value="TreeGrafter"/>
</dbReference>
<dbReference type="GO" id="GO:0005868">
    <property type="term" value="C:cytoplasmic dynein complex"/>
    <property type="evidence" value="ECO:0007669"/>
    <property type="project" value="TreeGrafter"/>
</dbReference>
<evidence type="ECO:0000313" key="2">
    <source>
        <dbReference type="EMBL" id="VDK57838.1"/>
    </source>
</evidence>
<dbReference type="GO" id="GO:0051959">
    <property type="term" value="F:dynein light intermediate chain binding"/>
    <property type="evidence" value="ECO:0007669"/>
    <property type="project" value="InterPro"/>
</dbReference>